<dbReference type="PANTHER" id="PTHR43711:SF1">
    <property type="entry name" value="HISTIDINE KINASE 1"/>
    <property type="match status" value="1"/>
</dbReference>
<evidence type="ECO:0000256" key="6">
    <source>
        <dbReference type="ARBA" id="ARBA00022777"/>
    </source>
</evidence>
<dbReference type="EMBL" id="BAABBX010000015">
    <property type="protein sequence ID" value="GAA4191400.1"/>
    <property type="molecule type" value="Genomic_DNA"/>
</dbReference>
<dbReference type="InterPro" id="IPR036890">
    <property type="entry name" value="HATPase_C_sf"/>
</dbReference>
<dbReference type="InterPro" id="IPR005467">
    <property type="entry name" value="His_kinase_dom"/>
</dbReference>
<name>A0ABP8AVG4_9MICO</name>
<dbReference type="InterPro" id="IPR036097">
    <property type="entry name" value="HisK_dim/P_sf"/>
</dbReference>
<dbReference type="Gene3D" id="3.30.450.40">
    <property type="match status" value="1"/>
</dbReference>
<evidence type="ECO:0000256" key="3">
    <source>
        <dbReference type="ARBA" id="ARBA00012438"/>
    </source>
</evidence>
<comment type="catalytic activity">
    <reaction evidence="1">
        <text>ATP + protein L-histidine = ADP + protein N-phospho-L-histidine.</text>
        <dbReference type="EC" id="2.7.13.3"/>
    </reaction>
</comment>
<comment type="caution">
    <text evidence="10">The sequence shown here is derived from an EMBL/GenBank/DDBJ whole genome shotgun (WGS) entry which is preliminary data.</text>
</comment>
<dbReference type="Proteomes" id="UP001500213">
    <property type="component" value="Unassembled WGS sequence"/>
</dbReference>
<dbReference type="InterPro" id="IPR003594">
    <property type="entry name" value="HATPase_dom"/>
</dbReference>
<organism evidence="10 11">
    <name type="scientific">Gryllotalpicola kribbensis</name>
    <dbReference type="NCBI Taxonomy" id="993084"/>
    <lineage>
        <taxon>Bacteria</taxon>
        <taxon>Bacillati</taxon>
        <taxon>Actinomycetota</taxon>
        <taxon>Actinomycetes</taxon>
        <taxon>Micrococcales</taxon>
        <taxon>Microbacteriaceae</taxon>
        <taxon>Gryllotalpicola</taxon>
    </lineage>
</organism>
<dbReference type="InterPro" id="IPR004358">
    <property type="entry name" value="Sig_transdc_His_kin-like_C"/>
</dbReference>
<evidence type="ECO:0000256" key="4">
    <source>
        <dbReference type="ARBA" id="ARBA00022553"/>
    </source>
</evidence>
<dbReference type="SUPFAM" id="SSF47384">
    <property type="entry name" value="Homodimeric domain of signal transducing histidine kinase"/>
    <property type="match status" value="1"/>
</dbReference>
<evidence type="ECO:0000313" key="11">
    <source>
        <dbReference type="Proteomes" id="UP001500213"/>
    </source>
</evidence>
<dbReference type="InterPro" id="IPR003661">
    <property type="entry name" value="HisK_dim/P_dom"/>
</dbReference>
<dbReference type="SMART" id="SM00388">
    <property type="entry name" value="HisKA"/>
    <property type="match status" value="1"/>
</dbReference>
<keyword evidence="5" id="KW-0808">Transferase</keyword>
<feature type="coiled-coil region" evidence="8">
    <location>
        <begin position="281"/>
        <end position="308"/>
    </location>
</feature>
<evidence type="ECO:0000256" key="1">
    <source>
        <dbReference type="ARBA" id="ARBA00000085"/>
    </source>
</evidence>
<dbReference type="SMART" id="SM00387">
    <property type="entry name" value="HATPase_c"/>
    <property type="match status" value="1"/>
</dbReference>
<evidence type="ECO:0000256" key="8">
    <source>
        <dbReference type="SAM" id="Coils"/>
    </source>
</evidence>
<proteinExistence type="predicted"/>
<evidence type="ECO:0000313" key="10">
    <source>
        <dbReference type="EMBL" id="GAA4191400.1"/>
    </source>
</evidence>
<dbReference type="SUPFAM" id="SSF55874">
    <property type="entry name" value="ATPase domain of HSP90 chaperone/DNA topoisomerase II/histidine kinase"/>
    <property type="match status" value="1"/>
</dbReference>
<dbReference type="PANTHER" id="PTHR43711">
    <property type="entry name" value="TWO-COMPONENT HISTIDINE KINASE"/>
    <property type="match status" value="1"/>
</dbReference>
<accession>A0ABP8AVG4</accession>
<dbReference type="PRINTS" id="PR00344">
    <property type="entry name" value="BCTRLSENSOR"/>
</dbReference>
<evidence type="ECO:0000256" key="2">
    <source>
        <dbReference type="ARBA" id="ARBA00004236"/>
    </source>
</evidence>
<dbReference type="Pfam" id="PF02518">
    <property type="entry name" value="HATPase_c"/>
    <property type="match status" value="1"/>
</dbReference>
<protein>
    <recommendedName>
        <fullName evidence="3">histidine kinase</fullName>
        <ecNumber evidence="3">2.7.13.3</ecNumber>
    </recommendedName>
</protein>
<evidence type="ECO:0000256" key="5">
    <source>
        <dbReference type="ARBA" id="ARBA00022679"/>
    </source>
</evidence>
<gene>
    <name evidence="10" type="ORF">GCM10022288_22090</name>
</gene>
<evidence type="ECO:0000259" key="9">
    <source>
        <dbReference type="PROSITE" id="PS50109"/>
    </source>
</evidence>
<dbReference type="EC" id="2.7.13.3" evidence="3"/>
<comment type="subcellular location">
    <subcellularLocation>
        <location evidence="2">Cell membrane</location>
    </subcellularLocation>
</comment>
<dbReference type="Gene3D" id="3.30.565.10">
    <property type="entry name" value="Histidine kinase-like ATPase, C-terminal domain"/>
    <property type="match status" value="1"/>
</dbReference>
<dbReference type="InterPro" id="IPR050736">
    <property type="entry name" value="Sensor_HK_Regulatory"/>
</dbReference>
<sequence>MAKSSSPVTVLAATDACADAARAALSAAGVAPERAVVELGEKPHERGPVIFVVEATADVPTDAVAGVDRDYVLLDRVADELALRVELLRKRSSRRRTRRDGAESLRASTMRLTWAVHSAETLDELARIATTGPREVFGAREVVLVIPAGPDEHDEPIPSVTWSARDGRMPHLGDLVAPLLPPGRKERGDRWATAPLTSDARIASMPPDRHPELLAWLYGESEQPGPVSVVPVDCDDAVTGALVVADPATTSRRTAFERSLLAYLGVQVGRAASELWLRDRELSARERLAETTSELQRLLDEMDELGVVIRSIADAVNVGVLFYDVDNQPKLHNRTVSDFLALTGFDPATGLSKHVYASDRRTRVKQDKNIISETIEGDQRGLIYWIGDPEGEQRAIVTEAHSISRPGGERLGSAVVTYDVTDLANAIEIREEYLATVSHELRTPLTSIVGYLDLIDDGYDVDALGFGKEFRTIQRSAEQMLALIRDLLSTSTHDLALRIEPTDVSALLAQSVSTFRPTLAASRQRLELNTPSGTVLAHVDGGRVRQVVDNLISNAVKYSPESGVITVTLERDEESVVIAVADRGRGISKTDQIRLFDRFFRTREAREAAIQGVGIGLTIVKTIVDAHGGTITVSSEPGKGSTFTVRLPLRPDATPLATLPMQP</sequence>
<keyword evidence="8" id="KW-0175">Coiled coil</keyword>
<dbReference type="InterPro" id="IPR029016">
    <property type="entry name" value="GAF-like_dom_sf"/>
</dbReference>
<feature type="domain" description="Histidine kinase" evidence="9">
    <location>
        <begin position="436"/>
        <end position="651"/>
    </location>
</feature>
<keyword evidence="11" id="KW-1185">Reference proteome</keyword>
<keyword evidence="6" id="KW-0418">Kinase</keyword>
<reference evidence="11" key="1">
    <citation type="journal article" date="2019" name="Int. J. Syst. Evol. Microbiol.">
        <title>The Global Catalogue of Microorganisms (GCM) 10K type strain sequencing project: providing services to taxonomists for standard genome sequencing and annotation.</title>
        <authorList>
            <consortium name="The Broad Institute Genomics Platform"/>
            <consortium name="The Broad Institute Genome Sequencing Center for Infectious Disease"/>
            <person name="Wu L."/>
            <person name="Ma J."/>
        </authorList>
    </citation>
    <scope>NUCLEOTIDE SEQUENCE [LARGE SCALE GENOMIC DNA]</scope>
    <source>
        <strain evidence="11">JCM 17593</strain>
    </source>
</reference>
<dbReference type="PROSITE" id="PS50109">
    <property type="entry name" value="HIS_KIN"/>
    <property type="match status" value="1"/>
</dbReference>
<dbReference type="RefSeq" id="WP_344776817.1">
    <property type="nucleotide sequence ID" value="NZ_BAABBX010000015.1"/>
</dbReference>
<keyword evidence="4" id="KW-0597">Phosphoprotein</keyword>
<dbReference type="Pfam" id="PF00512">
    <property type="entry name" value="HisKA"/>
    <property type="match status" value="1"/>
</dbReference>
<dbReference type="Gene3D" id="1.10.287.130">
    <property type="match status" value="1"/>
</dbReference>
<evidence type="ECO:0000256" key="7">
    <source>
        <dbReference type="ARBA" id="ARBA00023012"/>
    </source>
</evidence>
<dbReference type="CDD" id="cd00082">
    <property type="entry name" value="HisKA"/>
    <property type="match status" value="1"/>
</dbReference>
<keyword evidence="7" id="KW-0902">Two-component regulatory system</keyword>